<dbReference type="Proteomes" id="UP001079535">
    <property type="component" value="Unassembled WGS sequence"/>
</dbReference>
<comment type="caution">
    <text evidence="1">The sequence shown here is derived from an EMBL/GenBank/DDBJ whole genome shotgun (WGS) entry which is preliminary data.</text>
</comment>
<organism evidence="1 2">
    <name type="scientific">Mediterraneibacter gnavus</name>
    <name type="common">Ruminococcus gnavus</name>
    <dbReference type="NCBI Taxonomy" id="33038"/>
    <lineage>
        <taxon>Bacteria</taxon>
        <taxon>Bacillati</taxon>
        <taxon>Bacillota</taxon>
        <taxon>Clostridia</taxon>
        <taxon>Lachnospirales</taxon>
        <taxon>Lachnospiraceae</taxon>
        <taxon>Mediterraneibacter</taxon>
    </lineage>
</organism>
<protein>
    <submittedName>
        <fullName evidence="1">Uncharacterized protein</fullName>
    </submittedName>
</protein>
<feature type="non-terminal residue" evidence="1">
    <location>
        <position position="1"/>
    </location>
</feature>
<dbReference type="EMBL" id="JAPRAY010000009">
    <property type="protein sequence ID" value="MCZ0667515.1"/>
    <property type="molecule type" value="Genomic_DNA"/>
</dbReference>
<evidence type="ECO:0000313" key="1">
    <source>
        <dbReference type="EMBL" id="MCZ0667515.1"/>
    </source>
</evidence>
<name>A0A9Q4F072_MEDGN</name>
<gene>
    <name evidence="1" type="ORF">OZZ17_08145</name>
</gene>
<proteinExistence type="predicted"/>
<evidence type="ECO:0000313" key="2">
    <source>
        <dbReference type="Proteomes" id="UP001079535"/>
    </source>
</evidence>
<sequence length="70" mass="8065">KALKLLIPVRGWFAAKKGGSIDLKGQDVLLYETAIKGTLEQEKLYYRKKAAPFNRNRKIESIFSKSSYMR</sequence>
<accession>A0A9Q4F072</accession>
<reference evidence="1" key="1">
    <citation type="submission" date="2022-11" db="EMBL/GenBank/DDBJ databases">
        <title>Temperate bacteriophages infecting mucin-degrading bacterium Ruminococcus gnavus from the human gut.</title>
        <authorList>
            <person name="Buttimer C."/>
        </authorList>
    </citation>
    <scope>NUCLEOTIDE SEQUENCE</scope>
    <source>
        <strain evidence="1">CCUG 49994</strain>
    </source>
</reference>
<dbReference type="AlphaFoldDB" id="A0A9Q4F072"/>